<keyword evidence="4 9" id="KW-0732">Signal</keyword>
<feature type="disulfide bond" evidence="7">
    <location>
        <begin position="292"/>
        <end position="301"/>
    </location>
</feature>
<evidence type="ECO:0000256" key="3">
    <source>
        <dbReference type="ARBA" id="ARBA00022536"/>
    </source>
</evidence>
<dbReference type="Gene3D" id="2.10.25.10">
    <property type="entry name" value="Laminin"/>
    <property type="match status" value="3"/>
</dbReference>
<evidence type="ECO:0000313" key="13">
    <source>
        <dbReference type="EMBL" id="KRZ46157.1"/>
    </source>
</evidence>
<dbReference type="PROSITE" id="PS00022">
    <property type="entry name" value="EGF_1"/>
    <property type="match status" value="3"/>
</dbReference>
<feature type="signal peptide" evidence="9">
    <location>
        <begin position="1"/>
        <end position="33"/>
    </location>
</feature>
<keyword evidence="8" id="KW-1133">Transmembrane helix</keyword>
<feature type="domain" description="EGF-like" evidence="10">
    <location>
        <begin position="265"/>
        <end position="302"/>
    </location>
</feature>
<dbReference type="CDD" id="cd00054">
    <property type="entry name" value="EGF_CA"/>
    <property type="match status" value="2"/>
</dbReference>
<evidence type="ECO:0000256" key="4">
    <source>
        <dbReference type="ARBA" id="ARBA00022729"/>
    </source>
</evidence>
<keyword evidence="5" id="KW-0677">Repeat</keyword>
<protein>
    <submittedName>
        <fullName evidence="11">Delta and Notch-like epidermal growth factor-related receptor</fullName>
    </submittedName>
</protein>
<gene>
    <name evidence="11" type="primary">DNER</name>
    <name evidence="11" type="ORF">T4A_2919</name>
    <name evidence="12" type="ORF">T4B_5289</name>
    <name evidence="13" type="ORF">T4C_10014</name>
</gene>
<evidence type="ECO:0000313" key="14">
    <source>
        <dbReference type="Proteomes" id="UP000054632"/>
    </source>
</evidence>
<feature type="domain" description="EGF-like" evidence="10">
    <location>
        <begin position="221"/>
        <end position="264"/>
    </location>
</feature>
<evidence type="ECO:0000256" key="9">
    <source>
        <dbReference type="SAM" id="SignalP"/>
    </source>
</evidence>
<dbReference type="SUPFAM" id="SSF57196">
    <property type="entry name" value="EGF/Laminin"/>
    <property type="match status" value="3"/>
</dbReference>
<organism evidence="11 14">
    <name type="scientific">Trichinella pseudospiralis</name>
    <name type="common">Parasitic roundworm</name>
    <dbReference type="NCBI Taxonomy" id="6337"/>
    <lineage>
        <taxon>Eukaryota</taxon>
        <taxon>Metazoa</taxon>
        <taxon>Ecdysozoa</taxon>
        <taxon>Nematoda</taxon>
        <taxon>Enoplea</taxon>
        <taxon>Dorylaimia</taxon>
        <taxon>Trichinellida</taxon>
        <taxon>Trichinellidae</taxon>
        <taxon>Trichinella</taxon>
    </lineage>
</organism>
<dbReference type="InterPro" id="IPR000742">
    <property type="entry name" value="EGF"/>
</dbReference>
<dbReference type="EMBL" id="JYDV01000001">
    <property type="protein sequence ID" value="KRZ46157.1"/>
    <property type="molecule type" value="Genomic_DNA"/>
</dbReference>
<comment type="subcellular location">
    <subcellularLocation>
        <location evidence="1">Secreted</location>
    </subcellularLocation>
</comment>
<keyword evidence="8" id="KW-0812">Transmembrane</keyword>
<keyword evidence="3 7" id="KW-0245">EGF-like domain</keyword>
<dbReference type="GO" id="GO:0005576">
    <property type="term" value="C:extracellular region"/>
    <property type="evidence" value="ECO:0007669"/>
    <property type="project" value="UniProtKB-SubCell"/>
</dbReference>
<evidence type="ECO:0000313" key="11">
    <source>
        <dbReference type="EMBL" id="KRY78925.1"/>
    </source>
</evidence>
<dbReference type="Proteomes" id="UP000054826">
    <property type="component" value="Unassembled WGS sequence"/>
</dbReference>
<keyword evidence="6 7" id="KW-1015">Disulfide bond</keyword>
<feature type="disulfide bond" evidence="7">
    <location>
        <begin position="331"/>
        <end position="340"/>
    </location>
</feature>
<reference evidence="14 15" key="1">
    <citation type="submission" date="2015-01" db="EMBL/GenBank/DDBJ databases">
        <title>Evolution of Trichinella species and genotypes.</title>
        <authorList>
            <person name="Korhonen P.K."/>
            <person name="Edoardo P."/>
            <person name="Giuseppe L.R."/>
            <person name="Gasser R.B."/>
        </authorList>
    </citation>
    <scope>NUCLEOTIDE SEQUENCE [LARGE SCALE GENOMIC DNA]</scope>
    <source>
        <strain evidence="11">ISS13</strain>
        <strain evidence="13">ISS176</strain>
        <strain evidence="12">ISS588</strain>
    </source>
</reference>
<dbReference type="GO" id="GO:0005509">
    <property type="term" value="F:calcium ion binding"/>
    <property type="evidence" value="ECO:0007669"/>
    <property type="project" value="InterPro"/>
</dbReference>
<keyword evidence="11" id="KW-0675">Receptor</keyword>
<evidence type="ECO:0000313" key="15">
    <source>
        <dbReference type="Proteomes" id="UP000054805"/>
    </source>
</evidence>
<dbReference type="Pfam" id="PF00008">
    <property type="entry name" value="EGF"/>
    <property type="match status" value="1"/>
</dbReference>
<dbReference type="EMBL" id="JYDR01000003">
    <property type="protein sequence ID" value="KRY78925.1"/>
    <property type="molecule type" value="Genomic_DNA"/>
</dbReference>
<comment type="caution">
    <text evidence="11">The sequence shown here is derived from an EMBL/GenBank/DDBJ whole genome shotgun (WGS) entry which is preliminary data.</text>
</comment>
<dbReference type="SMART" id="SM00179">
    <property type="entry name" value="EGF_CA"/>
    <property type="match status" value="2"/>
</dbReference>
<dbReference type="PANTHER" id="PTHR24049">
    <property type="entry name" value="CRUMBS FAMILY MEMBER"/>
    <property type="match status" value="1"/>
</dbReference>
<dbReference type="PROSITE" id="PS50026">
    <property type="entry name" value="EGF_3"/>
    <property type="match status" value="3"/>
</dbReference>
<sequence>MVFCSQHTVEVRMLMTVTAVAAALLAWLSPCSALTDDNYNIENYIRYDSITNCINIGYYKCFGNKCCGSKSFPKKVIQAMPYDLAMALAVQHCKISMVNGTLFDGFSHQTMPGNTDFGGSAEGSILPSSSKLVYMLYDEYAIVLNRNGTFSKIQLLNTPSEVASLTTPLCIPQLLISENKSEAQQCDLARKYREFTCVGEKSKKCKRFDIDNNCVCPPNRSGTLCEIKLTDDEYNPCQNGGTYYASLRGNICLCKWPYKGSYCEDKFLCYVKPCLNNGVCKSDNLTHYSCECRLPYWGKRCERMNYCLADNNPCNNGGTCIKIKDLYKCICLPGYAGLFCRADYAASYRLYIVVGIAAYLLLTTTIFCSVFSHCNKVYTGKFKLLEQGLLPEQTKLFEMTVLKEMKKTKGLNKSIGTSAKLSATDTKKSEDKIKKPEKDYYIIPELHDEGFMEFTPK</sequence>
<feature type="disulfide bond" evidence="7">
    <location>
        <begin position="254"/>
        <end position="263"/>
    </location>
</feature>
<evidence type="ECO:0000313" key="12">
    <source>
        <dbReference type="EMBL" id="KRZ32904.1"/>
    </source>
</evidence>
<evidence type="ECO:0000256" key="5">
    <source>
        <dbReference type="ARBA" id="ARBA00022737"/>
    </source>
</evidence>
<evidence type="ECO:0000256" key="6">
    <source>
        <dbReference type="ARBA" id="ARBA00023157"/>
    </source>
</evidence>
<keyword evidence="2" id="KW-0964">Secreted</keyword>
<dbReference type="AlphaFoldDB" id="A0A0V1EYM7"/>
<dbReference type="GO" id="GO:0016020">
    <property type="term" value="C:membrane"/>
    <property type="evidence" value="ECO:0007669"/>
    <property type="project" value="UniProtKB-SubCell"/>
</dbReference>
<name>A0A0V1EYM7_TRIPS</name>
<evidence type="ECO:0000256" key="7">
    <source>
        <dbReference type="PROSITE-ProRule" id="PRU00076"/>
    </source>
</evidence>
<dbReference type="SMART" id="SM00181">
    <property type="entry name" value="EGF"/>
    <property type="match status" value="3"/>
</dbReference>
<dbReference type="Proteomes" id="UP000054805">
    <property type="component" value="Unassembled WGS sequence"/>
</dbReference>
<feature type="transmembrane region" description="Helical" evidence="8">
    <location>
        <begin position="350"/>
        <end position="371"/>
    </location>
</feature>
<proteinExistence type="predicted"/>
<evidence type="ECO:0000256" key="1">
    <source>
        <dbReference type="ARBA" id="ARBA00004613"/>
    </source>
</evidence>
<comment type="caution">
    <text evidence="7">Lacks conserved residue(s) required for the propagation of feature annotation.</text>
</comment>
<evidence type="ECO:0000259" key="10">
    <source>
        <dbReference type="PROSITE" id="PS50026"/>
    </source>
</evidence>
<feature type="domain" description="EGF-like" evidence="10">
    <location>
        <begin position="303"/>
        <end position="341"/>
    </location>
</feature>
<feature type="chain" id="PRO_5010442870" evidence="9">
    <location>
        <begin position="34"/>
        <end position="457"/>
    </location>
</feature>
<dbReference type="Proteomes" id="UP000054632">
    <property type="component" value="Unassembled WGS sequence"/>
</dbReference>
<dbReference type="InterPro" id="IPR001881">
    <property type="entry name" value="EGF-like_Ca-bd_dom"/>
</dbReference>
<dbReference type="EMBL" id="JYDS01000013">
    <property type="protein sequence ID" value="KRZ32904.1"/>
    <property type="molecule type" value="Genomic_DNA"/>
</dbReference>
<evidence type="ECO:0000256" key="2">
    <source>
        <dbReference type="ARBA" id="ARBA00022525"/>
    </source>
</evidence>
<dbReference type="PROSITE" id="PS01186">
    <property type="entry name" value="EGF_2"/>
    <property type="match status" value="3"/>
</dbReference>
<accession>A0A0V1EYM7</accession>
<keyword evidence="15" id="KW-1185">Reference proteome</keyword>
<dbReference type="FunFam" id="2.10.25.10:FF:000053">
    <property type="entry name" value="Slit guidance ligand 2"/>
    <property type="match status" value="1"/>
</dbReference>
<dbReference type="InterPro" id="IPR051022">
    <property type="entry name" value="Notch_Cell-Fate_Det"/>
</dbReference>
<keyword evidence="8" id="KW-0472">Membrane</keyword>
<evidence type="ECO:0000256" key="8">
    <source>
        <dbReference type="SAM" id="Phobius"/>
    </source>
</evidence>